<name>A0A1H7K8D1_9GAMM</name>
<proteinExistence type="predicted"/>
<keyword evidence="6" id="KW-0489">Methyltransferase</keyword>
<dbReference type="RefSeq" id="WP_085284288.1">
    <property type="nucleotide sequence ID" value="NZ_FOBI01000003.1"/>
</dbReference>
<feature type="transmembrane region" description="Helical" evidence="5">
    <location>
        <begin position="89"/>
        <end position="116"/>
    </location>
</feature>
<dbReference type="Proteomes" id="UP000199297">
    <property type="component" value="Unassembled WGS sequence"/>
</dbReference>
<evidence type="ECO:0000256" key="5">
    <source>
        <dbReference type="SAM" id="Phobius"/>
    </source>
</evidence>
<keyword evidence="4 5" id="KW-0472">Membrane</keyword>
<dbReference type="Gene3D" id="1.20.120.1630">
    <property type="match status" value="1"/>
</dbReference>
<dbReference type="GO" id="GO:0012505">
    <property type="term" value="C:endomembrane system"/>
    <property type="evidence" value="ECO:0007669"/>
    <property type="project" value="UniProtKB-SubCell"/>
</dbReference>
<keyword evidence="3 5" id="KW-1133">Transmembrane helix</keyword>
<keyword evidence="7" id="KW-1185">Reference proteome</keyword>
<gene>
    <name evidence="6" type="ORF">SAMN05216262_10331</name>
</gene>
<dbReference type="InterPro" id="IPR007318">
    <property type="entry name" value="Phopholipid_MeTrfase"/>
</dbReference>
<sequence length="150" mass="17185">MALKIPPLLQVLIALLLMTLVHHLVPTFTLSFALSAYLASLLLVIAVSIGVLAIYNFRQHNTTVNPIKPELSSQVVDSGIYQYSRNPMYLAMCIALVAYAIYLENPLTLFVCWLFVRYISSYQIQPEERILTQLFGSAYRDYQARVRRWL</sequence>
<reference evidence="7" key="1">
    <citation type="submission" date="2016-10" db="EMBL/GenBank/DDBJ databases">
        <authorList>
            <person name="Varghese N."/>
            <person name="Submissions S."/>
        </authorList>
    </citation>
    <scope>NUCLEOTIDE SEQUENCE [LARGE SCALE GENOMIC DNA]</scope>
    <source>
        <strain evidence="7">CGMCC 1.9127</strain>
    </source>
</reference>
<keyword evidence="2 5" id="KW-0812">Transmembrane</keyword>
<evidence type="ECO:0000313" key="6">
    <source>
        <dbReference type="EMBL" id="SEK82175.1"/>
    </source>
</evidence>
<keyword evidence="6" id="KW-0808">Transferase</keyword>
<evidence type="ECO:0000313" key="7">
    <source>
        <dbReference type="Proteomes" id="UP000199297"/>
    </source>
</evidence>
<dbReference type="PANTHER" id="PTHR12714:SF24">
    <property type="entry name" value="SLR1182 PROTEIN"/>
    <property type="match status" value="1"/>
</dbReference>
<evidence type="ECO:0000256" key="4">
    <source>
        <dbReference type="ARBA" id="ARBA00023136"/>
    </source>
</evidence>
<dbReference type="STRING" id="641665.GCA_002104455_02762"/>
<organism evidence="6 7">
    <name type="scientific">Colwellia chukchiensis</name>
    <dbReference type="NCBI Taxonomy" id="641665"/>
    <lineage>
        <taxon>Bacteria</taxon>
        <taxon>Pseudomonadati</taxon>
        <taxon>Pseudomonadota</taxon>
        <taxon>Gammaproteobacteria</taxon>
        <taxon>Alteromonadales</taxon>
        <taxon>Colwelliaceae</taxon>
        <taxon>Colwellia</taxon>
    </lineage>
</organism>
<dbReference type="PANTHER" id="PTHR12714">
    <property type="entry name" value="PROTEIN-S ISOPRENYLCYSTEINE O-METHYLTRANSFERASE"/>
    <property type="match status" value="1"/>
</dbReference>
<dbReference type="GO" id="GO:0032259">
    <property type="term" value="P:methylation"/>
    <property type="evidence" value="ECO:0007669"/>
    <property type="project" value="UniProtKB-KW"/>
</dbReference>
<dbReference type="AlphaFoldDB" id="A0A1H7K8D1"/>
<feature type="transmembrane region" description="Helical" evidence="5">
    <location>
        <begin position="37"/>
        <end position="57"/>
    </location>
</feature>
<accession>A0A1H7K8D1</accession>
<evidence type="ECO:0000256" key="1">
    <source>
        <dbReference type="ARBA" id="ARBA00004127"/>
    </source>
</evidence>
<protein>
    <submittedName>
        <fullName evidence="6">Protein-S-isoprenylcysteine O-methyltransferase Ste14</fullName>
    </submittedName>
</protein>
<dbReference type="OrthoDB" id="9811969at2"/>
<evidence type="ECO:0000256" key="2">
    <source>
        <dbReference type="ARBA" id="ARBA00022692"/>
    </source>
</evidence>
<comment type="subcellular location">
    <subcellularLocation>
        <location evidence="1">Endomembrane system</location>
        <topology evidence="1">Multi-pass membrane protein</topology>
    </subcellularLocation>
</comment>
<dbReference type="EMBL" id="FOBI01000003">
    <property type="protein sequence ID" value="SEK82175.1"/>
    <property type="molecule type" value="Genomic_DNA"/>
</dbReference>
<dbReference type="Pfam" id="PF04191">
    <property type="entry name" value="PEMT"/>
    <property type="match status" value="1"/>
</dbReference>
<evidence type="ECO:0000256" key="3">
    <source>
        <dbReference type="ARBA" id="ARBA00022989"/>
    </source>
</evidence>
<dbReference type="GO" id="GO:0008168">
    <property type="term" value="F:methyltransferase activity"/>
    <property type="evidence" value="ECO:0007669"/>
    <property type="project" value="UniProtKB-KW"/>
</dbReference>
<feature type="transmembrane region" description="Helical" evidence="5">
    <location>
        <begin position="7"/>
        <end position="25"/>
    </location>
</feature>